<proteinExistence type="predicted"/>
<accession>R4K5C7</accession>
<feature type="transmembrane region" description="Helical" evidence="7">
    <location>
        <begin position="250"/>
        <end position="270"/>
    </location>
</feature>
<feature type="transmembrane region" description="Helical" evidence="7">
    <location>
        <begin position="340"/>
        <end position="362"/>
    </location>
</feature>
<dbReference type="GO" id="GO:0022857">
    <property type="term" value="F:transmembrane transporter activity"/>
    <property type="evidence" value="ECO:0007669"/>
    <property type="project" value="InterPro"/>
</dbReference>
<feature type="transmembrane region" description="Helical" evidence="7">
    <location>
        <begin position="368"/>
        <end position="387"/>
    </location>
</feature>
<dbReference type="OrthoDB" id="65739at2"/>
<feature type="transmembrane region" description="Helical" evidence="7">
    <location>
        <begin position="78"/>
        <end position="97"/>
    </location>
</feature>
<evidence type="ECO:0000256" key="6">
    <source>
        <dbReference type="ARBA" id="ARBA00023136"/>
    </source>
</evidence>
<feature type="transmembrane region" description="Helical" evidence="7">
    <location>
        <begin position="103"/>
        <end position="125"/>
    </location>
</feature>
<dbReference type="KEGG" id="cpas:Clopa_0692"/>
<dbReference type="Pfam" id="PF00083">
    <property type="entry name" value="Sugar_tr"/>
    <property type="match status" value="1"/>
</dbReference>
<dbReference type="InterPro" id="IPR001958">
    <property type="entry name" value="Tet-R_TetA/multi-R_MdtG-like"/>
</dbReference>
<dbReference type="eggNOG" id="COG2814">
    <property type="taxonomic scope" value="Bacteria"/>
</dbReference>
<dbReference type="InterPro" id="IPR005828">
    <property type="entry name" value="MFS_sugar_transport-like"/>
</dbReference>
<dbReference type="PRINTS" id="PR01035">
    <property type="entry name" value="TCRTETA"/>
</dbReference>
<protein>
    <submittedName>
        <fullName evidence="9">Arabinose efflux permease family protein</fullName>
    </submittedName>
</protein>
<evidence type="ECO:0000256" key="1">
    <source>
        <dbReference type="ARBA" id="ARBA00004651"/>
    </source>
</evidence>
<keyword evidence="2" id="KW-0813">Transport</keyword>
<evidence type="ECO:0000256" key="5">
    <source>
        <dbReference type="ARBA" id="ARBA00022989"/>
    </source>
</evidence>
<keyword evidence="6 7" id="KW-0472">Membrane</keyword>
<name>R4K5C7_CLOPA</name>
<evidence type="ECO:0000313" key="9">
    <source>
        <dbReference type="EMBL" id="AGK95734.1"/>
    </source>
</evidence>
<dbReference type="CDD" id="cd17391">
    <property type="entry name" value="MFS_MdtG_MDR_like"/>
    <property type="match status" value="1"/>
</dbReference>
<dbReference type="InterPro" id="IPR020846">
    <property type="entry name" value="MFS_dom"/>
</dbReference>
<dbReference type="InterPro" id="IPR011701">
    <property type="entry name" value="MFS"/>
</dbReference>
<evidence type="ECO:0000256" key="2">
    <source>
        <dbReference type="ARBA" id="ARBA00022448"/>
    </source>
</evidence>
<reference evidence="9 10" key="1">
    <citation type="submission" date="2012-01" db="EMBL/GenBank/DDBJ databases">
        <title>Complete sequence of chromosome of Clostridium pasteurianum BC1.</title>
        <authorList>
            <consortium name="US DOE Joint Genome Institute"/>
            <person name="Lucas S."/>
            <person name="Han J."/>
            <person name="Lapidus A."/>
            <person name="Cheng J.-F."/>
            <person name="Goodwin L."/>
            <person name="Pitluck S."/>
            <person name="Peters L."/>
            <person name="Mikhailova N."/>
            <person name="Teshima H."/>
            <person name="Detter J.C."/>
            <person name="Han C."/>
            <person name="Tapia R."/>
            <person name="Land M."/>
            <person name="Hauser L."/>
            <person name="Kyrpides N."/>
            <person name="Ivanova N."/>
            <person name="Pagani I."/>
            <person name="Dunn J."/>
            <person name="Taghavi S."/>
            <person name="Francis A."/>
            <person name="van der Lelie D."/>
            <person name="Woyke T."/>
        </authorList>
    </citation>
    <scope>NUCLEOTIDE SEQUENCE [LARGE SCALE GENOMIC DNA]</scope>
    <source>
        <strain evidence="9 10">BC1</strain>
    </source>
</reference>
<dbReference type="PANTHER" id="PTHR43414:SF6">
    <property type="entry name" value="MULTIDRUG RESISTANCE PROTEIN MDTG"/>
    <property type="match status" value="1"/>
</dbReference>
<keyword evidence="10" id="KW-1185">Reference proteome</keyword>
<dbReference type="GO" id="GO:0005886">
    <property type="term" value="C:plasma membrane"/>
    <property type="evidence" value="ECO:0007669"/>
    <property type="project" value="UniProtKB-SubCell"/>
</dbReference>
<dbReference type="Pfam" id="PF07690">
    <property type="entry name" value="MFS_1"/>
    <property type="match status" value="1"/>
</dbReference>
<dbReference type="Gene3D" id="1.20.1250.20">
    <property type="entry name" value="MFS general substrate transporter like domains"/>
    <property type="match status" value="2"/>
</dbReference>
<organism evidence="9 10">
    <name type="scientific">Clostridium pasteurianum BC1</name>
    <dbReference type="NCBI Taxonomy" id="86416"/>
    <lineage>
        <taxon>Bacteria</taxon>
        <taxon>Bacillati</taxon>
        <taxon>Bacillota</taxon>
        <taxon>Clostridia</taxon>
        <taxon>Eubacteriales</taxon>
        <taxon>Clostridiaceae</taxon>
        <taxon>Clostridium</taxon>
    </lineage>
</organism>
<feature type="transmembrane region" description="Helical" evidence="7">
    <location>
        <begin position="306"/>
        <end position="328"/>
    </location>
</feature>
<dbReference type="AlphaFoldDB" id="R4K5C7"/>
<dbReference type="HOGENOM" id="CLU_001265_57_3_9"/>
<dbReference type="PANTHER" id="PTHR43414">
    <property type="entry name" value="MULTIDRUG RESISTANCE PROTEIN MDTG"/>
    <property type="match status" value="1"/>
</dbReference>
<feature type="domain" description="Major facilitator superfamily (MFS) profile" evidence="8">
    <location>
        <begin position="7"/>
        <end position="394"/>
    </location>
</feature>
<feature type="transmembrane region" description="Helical" evidence="7">
    <location>
        <begin position="212"/>
        <end position="230"/>
    </location>
</feature>
<feature type="transmembrane region" description="Helical" evidence="7">
    <location>
        <begin position="47"/>
        <end position="66"/>
    </location>
</feature>
<feature type="transmembrane region" description="Helical" evidence="7">
    <location>
        <begin position="282"/>
        <end position="300"/>
    </location>
</feature>
<evidence type="ECO:0000259" key="8">
    <source>
        <dbReference type="PROSITE" id="PS50850"/>
    </source>
</evidence>
<evidence type="ECO:0000313" key="10">
    <source>
        <dbReference type="Proteomes" id="UP000013523"/>
    </source>
</evidence>
<keyword evidence="4 7" id="KW-0812">Transmembrane</keyword>
<dbReference type="PATRIC" id="fig|86416.3.peg.680"/>
<dbReference type="InterPro" id="IPR036259">
    <property type="entry name" value="MFS_trans_sf"/>
</dbReference>
<gene>
    <name evidence="9" type="ORF">Clopa_0692</name>
</gene>
<dbReference type="EMBL" id="CP003261">
    <property type="protein sequence ID" value="AGK95734.1"/>
    <property type="molecule type" value="Genomic_DNA"/>
</dbReference>
<dbReference type="Proteomes" id="UP000013523">
    <property type="component" value="Chromosome"/>
</dbReference>
<feature type="transmembrane region" description="Helical" evidence="7">
    <location>
        <begin position="165"/>
        <end position="185"/>
    </location>
</feature>
<sequence length="420" mass="45827">MKIWKRNLIVCWFGTFVTLIGMSQIAPIMPLYIKQLGIHNTSQIEQIAGIAFGITFVVSAIFSPIWGYAADKFGRKPMLLRASLGMAIVVGSMGLAQNVYELIGLRILQGVITGYSTACTTLIATQTEKKHAGWALGVLSTAFVSGSLLGPLLGGYLDEFLGLKFTFFLTGGLMLVAFFTTLFFVKENFVPSEKKKVESTKEVWRQLPNSKIILTLFVSSFILQFAYYSIEPIITVYIGQLSRNLNHIALISGMAFSASGLASIIAAPRLGKLSDRIGPQKVVLGALILAGIIFIPQAFVKNPWQLMALRFGLGIATAGLSPSINTLLKKITPERLTGRIFGFNISAYYMGTFTGSVVGGQIASRLGIKYVFFITSALLFFNVVWVYKGVYEKLKNYSSADQADIAVDEEANGETAHRTA</sequence>
<keyword evidence="5 7" id="KW-1133">Transmembrane helix</keyword>
<feature type="transmembrane region" description="Helical" evidence="7">
    <location>
        <begin position="132"/>
        <end position="153"/>
    </location>
</feature>
<evidence type="ECO:0000256" key="3">
    <source>
        <dbReference type="ARBA" id="ARBA00022475"/>
    </source>
</evidence>
<comment type="subcellular location">
    <subcellularLocation>
        <location evidence="1">Cell membrane</location>
        <topology evidence="1">Multi-pass membrane protein</topology>
    </subcellularLocation>
</comment>
<evidence type="ECO:0000256" key="7">
    <source>
        <dbReference type="SAM" id="Phobius"/>
    </source>
</evidence>
<dbReference type="SUPFAM" id="SSF103473">
    <property type="entry name" value="MFS general substrate transporter"/>
    <property type="match status" value="1"/>
</dbReference>
<dbReference type="PROSITE" id="PS50850">
    <property type="entry name" value="MFS"/>
    <property type="match status" value="1"/>
</dbReference>
<keyword evidence="3" id="KW-1003">Cell membrane</keyword>
<dbReference type="STRING" id="86416.Clopa_0692"/>
<dbReference type="RefSeq" id="WP_015614060.1">
    <property type="nucleotide sequence ID" value="NC_021182.1"/>
</dbReference>
<evidence type="ECO:0000256" key="4">
    <source>
        <dbReference type="ARBA" id="ARBA00022692"/>
    </source>
</evidence>